<sequence length="393" mass="45553">MKKLLTLFLMAAGVTAALAQTPVKGIIKDVSTGLTLSLVNITTDDGKYGTISNSEGNFRLYYGRQTKKIKLSYLGYFDYEIPLNDLPKDGVYFLEPKSFDLEEVVITNTPINELLEQLIKESKARLTSPLVLNTYYREFVNFNNEYVQFADGIVDYRLRKKGNKNNIKTDVFIKQSRALHLKDYKEGMMYLRPEDVRKSAANRCEFDLITTELLKGNTYKKYSFSIKTQQDSEGQTLNTISFTPKEDDGDDYVEGTIVYNPETNLILSMEARRFLSDKEAHSYNMLIARIQMVDFYYKSIFTTQDNEYRLYYASLHVAARIWKKNGYDNTYVFKNDLVVTKTGKDESVFENGIKMDKRSIYEMGQNYSEKYWETGNVLPLTDKEQQIINSLEY</sequence>
<keyword evidence="1" id="KW-0732">Signal</keyword>
<dbReference type="AlphaFoldDB" id="A0A0A2LML0"/>
<reference evidence="2 3" key="1">
    <citation type="submission" date="2013-09" db="EMBL/GenBank/DDBJ databases">
        <authorList>
            <person name="Zeng Z."/>
            <person name="Chen C."/>
        </authorList>
    </citation>
    <scope>NUCLEOTIDE SEQUENCE [LARGE SCALE GENOMIC DNA]</scope>
    <source>
        <strain evidence="2 3">F44-8</strain>
    </source>
</reference>
<dbReference type="RefSeq" id="WP_035132829.1">
    <property type="nucleotide sequence ID" value="NZ_JRLV01000007.1"/>
</dbReference>
<feature type="signal peptide" evidence="1">
    <location>
        <begin position="1"/>
        <end position="19"/>
    </location>
</feature>
<comment type="caution">
    <text evidence="2">The sequence shown here is derived from an EMBL/GenBank/DDBJ whole genome shotgun (WGS) entry which is preliminary data.</text>
</comment>
<dbReference type="SUPFAM" id="SSF49464">
    <property type="entry name" value="Carboxypeptidase regulatory domain-like"/>
    <property type="match status" value="1"/>
</dbReference>
<dbReference type="EMBL" id="JRLV01000007">
    <property type="protein sequence ID" value="KGO81527.1"/>
    <property type="molecule type" value="Genomic_DNA"/>
</dbReference>
<evidence type="ECO:0000313" key="3">
    <source>
        <dbReference type="Proteomes" id="UP000030129"/>
    </source>
</evidence>
<protein>
    <recommendedName>
        <fullName evidence="4">Carboxypeptidase-like regulatory domain-containing protein</fullName>
    </recommendedName>
</protein>
<feature type="chain" id="PRO_5002002311" description="Carboxypeptidase-like regulatory domain-containing protein" evidence="1">
    <location>
        <begin position="20"/>
        <end position="393"/>
    </location>
</feature>
<dbReference type="InterPro" id="IPR008969">
    <property type="entry name" value="CarboxyPept-like_regulatory"/>
</dbReference>
<accession>A0A0A2LML0</accession>
<evidence type="ECO:0000256" key="1">
    <source>
        <dbReference type="SAM" id="SignalP"/>
    </source>
</evidence>
<dbReference type="Proteomes" id="UP000030129">
    <property type="component" value="Unassembled WGS sequence"/>
</dbReference>
<keyword evidence="3" id="KW-1185">Reference proteome</keyword>
<dbReference type="eggNOG" id="COG1470">
    <property type="taxonomic scope" value="Bacteria"/>
</dbReference>
<dbReference type="Pfam" id="PF13715">
    <property type="entry name" value="CarbopepD_reg_2"/>
    <property type="match status" value="1"/>
</dbReference>
<proteinExistence type="predicted"/>
<dbReference type="STRING" id="1406840.Q763_07730"/>
<organism evidence="2 3">
    <name type="scientific">Flavobacterium beibuense F44-8</name>
    <dbReference type="NCBI Taxonomy" id="1406840"/>
    <lineage>
        <taxon>Bacteria</taxon>
        <taxon>Pseudomonadati</taxon>
        <taxon>Bacteroidota</taxon>
        <taxon>Flavobacteriia</taxon>
        <taxon>Flavobacteriales</taxon>
        <taxon>Flavobacteriaceae</taxon>
        <taxon>Flavobacterium</taxon>
    </lineage>
</organism>
<evidence type="ECO:0000313" key="2">
    <source>
        <dbReference type="EMBL" id="KGO81527.1"/>
    </source>
</evidence>
<evidence type="ECO:0008006" key="4">
    <source>
        <dbReference type="Google" id="ProtNLM"/>
    </source>
</evidence>
<name>A0A0A2LML0_9FLAO</name>
<gene>
    <name evidence="2" type="ORF">Q763_07730</name>
</gene>